<dbReference type="AlphaFoldDB" id="A0AAV7GBI2"/>
<sequence length="589" mass="61228">MSGGGQAELRASSSGPTELRTSGGGPAELRASGDGPTELKMSGGGLAELRASGGGPVELRMSGGCPAELRASGGGPAELRMSGGGLVELKASDGDSAKLRASGGGPAELMASGVHAMARCEVVAGGRWSPFSTAGIRRRLLEAVLCGATSHKRKKGAESPRSIPPPPDEERRLEKLSELLQAEARESRSREEAEKKRKIEAFEEMQGVVLRLQETGEDFDLQRADAAAEVRRLAKDNPEARETLALLGAIPPLVGLLDAEGSESHISALYALLNLGIGNDENKSAIVKAGAVHKMLALIESGLPTTATSTAEAIVAVLLSLGALDANKPIIGASSGAIRFLVNFFRTPNPNTNSTQSKDDALRALFNLSISPSNAGQLIDSGLVPCLLAAIGEDANISERALAVLSNLVAASPEGRSAVSCVADAFPVLVDVLNWSDEPGCQEKAAYILMVMAHKSRGGDRAAMAAAGITSALLELALVGSALAQKRASRILEMFSEDKGKEALKGGIVAVSAPIDSSGGGRSISAASVAEIEEEKGMSAERRAVRRLVVQSWQHNMRRIARRANLPPDFAPSDSFRELAASSSKSLPF</sequence>
<evidence type="ECO:0000256" key="1">
    <source>
        <dbReference type="PROSITE-ProRule" id="PRU00259"/>
    </source>
</evidence>
<accession>A0AAV7GBI2</accession>
<dbReference type="InterPro" id="IPR011989">
    <property type="entry name" value="ARM-like"/>
</dbReference>
<proteinExistence type="predicted"/>
<feature type="repeat" description="ARM" evidence="1">
    <location>
        <begin position="248"/>
        <end position="290"/>
    </location>
</feature>
<dbReference type="InterPro" id="IPR016024">
    <property type="entry name" value="ARM-type_fold"/>
</dbReference>
<feature type="region of interest" description="Disordered" evidence="2">
    <location>
        <begin position="149"/>
        <end position="171"/>
    </location>
</feature>
<evidence type="ECO:0000256" key="2">
    <source>
        <dbReference type="SAM" id="MobiDB-lite"/>
    </source>
</evidence>
<feature type="region of interest" description="Disordered" evidence="2">
    <location>
        <begin position="569"/>
        <end position="589"/>
    </location>
</feature>
<dbReference type="PANTHER" id="PTHR46700">
    <property type="entry name" value="ARM REPEAT SUPERFAMILY PROTEIN"/>
    <property type="match status" value="1"/>
</dbReference>
<keyword evidence="5" id="KW-1185">Reference proteome</keyword>
<feature type="compositionally biased region" description="Gly residues" evidence="2">
    <location>
        <begin position="42"/>
        <end position="56"/>
    </location>
</feature>
<dbReference type="Proteomes" id="UP000775213">
    <property type="component" value="Unassembled WGS sequence"/>
</dbReference>
<evidence type="ECO:0000259" key="3">
    <source>
        <dbReference type="Pfam" id="PF25598"/>
    </source>
</evidence>
<dbReference type="Gene3D" id="1.25.10.10">
    <property type="entry name" value="Leucine-rich Repeat Variant"/>
    <property type="match status" value="2"/>
</dbReference>
<dbReference type="InterPro" id="IPR058678">
    <property type="entry name" value="ARM_PUB"/>
</dbReference>
<gene>
    <name evidence="4" type="ORF">IEQ34_011948</name>
</gene>
<dbReference type="PANTHER" id="PTHR46700:SF1">
    <property type="entry name" value="ARM REPEAT SUPERFAMILY PROTEIN"/>
    <property type="match status" value="1"/>
</dbReference>
<comment type="caution">
    <text evidence="4">The sequence shown here is derived from an EMBL/GenBank/DDBJ whole genome shotgun (WGS) entry which is preliminary data.</text>
</comment>
<dbReference type="EMBL" id="JAGFBR010000011">
    <property type="protein sequence ID" value="KAH0459134.1"/>
    <property type="molecule type" value="Genomic_DNA"/>
</dbReference>
<dbReference type="SUPFAM" id="SSF48371">
    <property type="entry name" value="ARM repeat"/>
    <property type="match status" value="1"/>
</dbReference>
<dbReference type="InterPro" id="IPR000225">
    <property type="entry name" value="Armadillo"/>
</dbReference>
<organism evidence="4 5">
    <name type="scientific">Dendrobium chrysotoxum</name>
    <name type="common">Orchid</name>
    <dbReference type="NCBI Taxonomy" id="161865"/>
    <lineage>
        <taxon>Eukaryota</taxon>
        <taxon>Viridiplantae</taxon>
        <taxon>Streptophyta</taxon>
        <taxon>Embryophyta</taxon>
        <taxon>Tracheophyta</taxon>
        <taxon>Spermatophyta</taxon>
        <taxon>Magnoliopsida</taxon>
        <taxon>Liliopsida</taxon>
        <taxon>Asparagales</taxon>
        <taxon>Orchidaceae</taxon>
        <taxon>Epidendroideae</taxon>
        <taxon>Malaxideae</taxon>
        <taxon>Dendrobiinae</taxon>
        <taxon>Dendrobium</taxon>
    </lineage>
</organism>
<feature type="region of interest" description="Disordered" evidence="2">
    <location>
        <begin position="1"/>
        <end position="76"/>
    </location>
</feature>
<feature type="domain" description="U-box" evidence="3">
    <location>
        <begin position="222"/>
        <end position="496"/>
    </location>
</feature>
<feature type="compositionally biased region" description="Polar residues" evidence="2">
    <location>
        <begin position="11"/>
        <end position="20"/>
    </location>
</feature>
<protein>
    <recommendedName>
        <fullName evidence="3">U-box domain-containing protein</fullName>
    </recommendedName>
</protein>
<dbReference type="PROSITE" id="PS50176">
    <property type="entry name" value="ARM_REPEAT"/>
    <property type="match status" value="1"/>
</dbReference>
<reference evidence="4 5" key="1">
    <citation type="journal article" date="2021" name="Hortic Res">
        <title>Chromosome-scale assembly of the Dendrobium chrysotoxum genome enhances the understanding of orchid evolution.</title>
        <authorList>
            <person name="Zhang Y."/>
            <person name="Zhang G.Q."/>
            <person name="Zhang D."/>
            <person name="Liu X.D."/>
            <person name="Xu X.Y."/>
            <person name="Sun W.H."/>
            <person name="Yu X."/>
            <person name="Zhu X."/>
            <person name="Wang Z.W."/>
            <person name="Zhao X."/>
            <person name="Zhong W.Y."/>
            <person name="Chen H."/>
            <person name="Yin W.L."/>
            <person name="Huang T."/>
            <person name="Niu S.C."/>
            <person name="Liu Z.J."/>
        </authorList>
    </citation>
    <scope>NUCLEOTIDE SEQUENCE [LARGE SCALE GENOMIC DNA]</scope>
    <source>
        <strain evidence="4">Lindl</strain>
    </source>
</reference>
<name>A0AAV7GBI2_DENCH</name>
<evidence type="ECO:0000313" key="4">
    <source>
        <dbReference type="EMBL" id="KAH0459134.1"/>
    </source>
</evidence>
<dbReference type="Pfam" id="PF25598">
    <property type="entry name" value="ARM_PUB"/>
    <property type="match status" value="1"/>
</dbReference>
<dbReference type="SMART" id="SM00185">
    <property type="entry name" value="ARM"/>
    <property type="match status" value="4"/>
</dbReference>
<evidence type="ECO:0000313" key="5">
    <source>
        <dbReference type="Proteomes" id="UP000775213"/>
    </source>
</evidence>